<feature type="transmembrane region" description="Helical" evidence="6">
    <location>
        <begin position="480"/>
        <end position="498"/>
    </location>
</feature>
<proteinExistence type="predicted"/>
<feature type="transmembrane region" description="Helical" evidence="6">
    <location>
        <begin position="286"/>
        <end position="307"/>
    </location>
</feature>
<evidence type="ECO:0000256" key="5">
    <source>
        <dbReference type="ARBA" id="ARBA00023136"/>
    </source>
</evidence>
<dbReference type="Proteomes" id="UP001225378">
    <property type="component" value="Chromosome"/>
</dbReference>
<keyword evidence="5 6" id="KW-0472">Membrane</keyword>
<accession>A0AAU7NY29</accession>
<dbReference type="GO" id="GO:0016020">
    <property type="term" value="C:membrane"/>
    <property type="evidence" value="ECO:0007669"/>
    <property type="project" value="UniProtKB-SubCell"/>
</dbReference>
<evidence type="ECO:0000256" key="1">
    <source>
        <dbReference type="ARBA" id="ARBA00004141"/>
    </source>
</evidence>
<dbReference type="EMBL" id="CP157743">
    <property type="protein sequence ID" value="XBS21870.1"/>
    <property type="molecule type" value="Genomic_DNA"/>
</dbReference>
<feature type="transmembrane region" description="Helical" evidence="6">
    <location>
        <begin position="45"/>
        <end position="65"/>
    </location>
</feature>
<dbReference type="RefSeq" id="WP_305909145.1">
    <property type="nucleotide sequence ID" value="NZ_CP157743.1"/>
</dbReference>
<feature type="transmembrane region" description="Helical" evidence="6">
    <location>
        <begin position="234"/>
        <end position="252"/>
    </location>
</feature>
<protein>
    <recommendedName>
        <fullName evidence="9">BT1 family protein</fullName>
    </recommendedName>
</protein>
<feature type="transmembrane region" description="Helical" evidence="6">
    <location>
        <begin position="532"/>
        <end position="556"/>
    </location>
</feature>
<organism evidence="7 8">
    <name type="scientific">Methylomarinum roseum</name>
    <dbReference type="NCBI Taxonomy" id="3067653"/>
    <lineage>
        <taxon>Bacteria</taxon>
        <taxon>Pseudomonadati</taxon>
        <taxon>Pseudomonadota</taxon>
        <taxon>Gammaproteobacteria</taxon>
        <taxon>Methylococcales</taxon>
        <taxon>Methylococcaceae</taxon>
        <taxon>Methylomarinum</taxon>
    </lineage>
</organism>
<dbReference type="PANTHER" id="PTHR31585:SF5">
    <property type="entry name" value="RNA-BINDING S4 DOMAIN-CONTAINING PROTEIN"/>
    <property type="match status" value="1"/>
</dbReference>
<evidence type="ECO:0000313" key="7">
    <source>
        <dbReference type="EMBL" id="XBS21870.1"/>
    </source>
</evidence>
<keyword evidence="3 6" id="KW-0812">Transmembrane</keyword>
<gene>
    <name evidence="7" type="ORF">Q9L42_007025</name>
</gene>
<keyword evidence="8" id="KW-1185">Reference proteome</keyword>
<feature type="transmembrane region" description="Helical" evidence="6">
    <location>
        <begin position="341"/>
        <end position="363"/>
    </location>
</feature>
<reference evidence="7 8" key="1">
    <citation type="journal article" date="2024" name="Microbiology">
        <title>Methylomarinum rosea sp. nov., a novel halophilic methanotrophic bacterium from the hypersaline Lake Elton.</title>
        <authorList>
            <person name="Suleimanov R.Z."/>
            <person name="Oshkin I.Y."/>
            <person name="Danilova O.V."/>
            <person name="Suzina N.E."/>
            <person name="Dedysh S.N."/>
        </authorList>
    </citation>
    <scope>NUCLEOTIDE SEQUENCE [LARGE SCALE GENOMIC DNA]</scope>
    <source>
        <strain evidence="7 8">Ch1-1</strain>
    </source>
</reference>
<keyword evidence="2" id="KW-0813">Transport</keyword>
<keyword evidence="4 6" id="KW-1133">Transmembrane helix</keyword>
<dbReference type="AlphaFoldDB" id="A0AAU7NY29"/>
<feature type="transmembrane region" description="Helical" evidence="6">
    <location>
        <begin position="403"/>
        <end position="424"/>
    </location>
</feature>
<feature type="transmembrane region" description="Helical" evidence="6">
    <location>
        <begin position="444"/>
        <end position="468"/>
    </location>
</feature>
<feature type="transmembrane region" description="Helical" evidence="6">
    <location>
        <begin position="193"/>
        <end position="214"/>
    </location>
</feature>
<name>A0AAU7NY29_9GAMM</name>
<evidence type="ECO:0000256" key="2">
    <source>
        <dbReference type="ARBA" id="ARBA00022448"/>
    </source>
</evidence>
<evidence type="ECO:0000313" key="8">
    <source>
        <dbReference type="Proteomes" id="UP001225378"/>
    </source>
</evidence>
<evidence type="ECO:0008006" key="9">
    <source>
        <dbReference type="Google" id="ProtNLM"/>
    </source>
</evidence>
<feature type="transmembrane region" description="Helical" evidence="6">
    <location>
        <begin position="107"/>
        <end position="126"/>
    </location>
</feature>
<feature type="transmembrane region" description="Helical" evidence="6">
    <location>
        <begin position="71"/>
        <end position="87"/>
    </location>
</feature>
<evidence type="ECO:0000256" key="3">
    <source>
        <dbReference type="ARBA" id="ARBA00022692"/>
    </source>
</evidence>
<dbReference type="Pfam" id="PF03092">
    <property type="entry name" value="BT1"/>
    <property type="match status" value="1"/>
</dbReference>
<sequence>MFGQKNALGKDKLSAAGLALQWRSWLDRNIFDLGRQMRLSYLPPLMVYLAAGISGLTAIVGTFFVKEYLGLSAEFLASLSFWAMLPWSLKMPLGHLVDLLWQYKHRLIYLGALLIAASLLIMSNLLSDPGYMEGIMPAENWYVLAALLAPVGYVMQDTVADAMTVEAVPRFDEQGRPIPQQQIMLAHTTMQTLGRVAIIGGSMLVAAVNVQLFSGVATMNAAEKARIYLSVYHWALWIPVVSVLGVALASYLRRQQACRLAARGYEFEDIEAILGRPQEQETEINWWILGGGLGFVLFAVTMGVVDIAHNEEIVFVGSLAIVVFLIWRLTRELGRRARNQLYATALVIFAFRSVPTTGAGETWWMIDELDFDQQFLSKLSLLTSSLTLLGMFLFRRFMAERPITYIIAVLTIALSLLYLPNLGLYYGLHEWTAAHTGGVVDARFIALFDTALESPLGQIAMIPMLAWIANSAPEHLKATYFAVMAAFVNLALSLSQLITKLLNQLFLVTREVSDAATGVVTIPADYSQLGSLLFFVMLISFAMPMLVIVIAGRVFLTER</sequence>
<dbReference type="InterPro" id="IPR039309">
    <property type="entry name" value="BT1"/>
</dbReference>
<comment type="subcellular location">
    <subcellularLocation>
        <location evidence="1">Membrane</location>
        <topology evidence="1">Multi-pass membrane protein</topology>
    </subcellularLocation>
</comment>
<evidence type="ECO:0000256" key="4">
    <source>
        <dbReference type="ARBA" id="ARBA00022989"/>
    </source>
</evidence>
<evidence type="ECO:0000256" key="6">
    <source>
        <dbReference type="SAM" id="Phobius"/>
    </source>
</evidence>
<dbReference type="PANTHER" id="PTHR31585">
    <property type="entry name" value="FOLATE-BIOPTERIN TRANSPORTER 1, CHLOROPLASTIC"/>
    <property type="match status" value="1"/>
</dbReference>
<dbReference type="KEGG" id="mech:Q9L42_007025"/>
<feature type="transmembrane region" description="Helical" evidence="6">
    <location>
        <begin position="375"/>
        <end position="394"/>
    </location>
</feature>
<feature type="transmembrane region" description="Helical" evidence="6">
    <location>
        <begin position="313"/>
        <end position="329"/>
    </location>
</feature>